<keyword evidence="2" id="KW-1185">Reference proteome</keyword>
<accession>A0A564U212</accession>
<dbReference type="Proteomes" id="UP000363661">
    <property type="component" value="Unassembled WGS sequence"/>
</dbReference>
<dbReference type="RefSeq" id="WP_186290825.1">
    <property type="nucleotide sequence ID" value="NZ_CABHNA010000064.1"/>
</dbReference>
<organism evidence="1 2">
    <name type="scientific">[Ruminococcus] torques</name>
    <dbReference type="NCBI Taxonomy" id="33039"/>
    <lineage>
        <taxon>Bacteria</taxon>
        <taxon>Bacillati</taxon>
        <taxon>Bacillota</taxon>
        <taxon>Clostridia</taxon>
        <taxon>Lachnospirales</taxon>
        <taxon>Lachnospiraceae</taxon>
        <taxon>Mediterraneibacter</taxon>
    </lineage>
</organism>
<dbReference type="AlphaFoldDB" id="A0A564U212"/>
<gene>
    <name evidence="1" type="ORF">RTSSTS7063_01898</name>
</gene>
<evidence type="ECO:0000313" key="2">
    <source>
        <dbReference type="Proteomes" id="UP000363661"/>
    </source>
</evidence>
<reference evidence="1 2" key="1">
    <citation type="submission" date="2019-07" db="EMBL/GenBank/DDBJ databases">
        <authorList>
            <person name="Hibberd C M."/>
            <person name="Gehrig L. J."/>
            <person name="Chang H.-W."/>
            <person name="Venkatesh S."/>
        </authorList>
    </citation>
    <scope>NUCLEOTIDE SEQUENCE [LARGE SCALE GENOMIC DNA]</scope>
    <source>
        <strain evidence="1">Ruminococcus_torques_SSTS_Bg7063</strain>
    </source>
</reference>
<proteinExistence type="predicted"/>
<protein>
    <submittedName>
        <fullName evidence="1">Uncharacterized protein</fullName>
    </submittedName>
</protein>
<sequence>MPFVQVNVKQQIEERRQNNLEFRKVINLEKHATDGRLTEKESEGFRIK</sequence>
<evidence type="ECO:0000313" key="1">
    <source>
        <dbReference type="EMBL" id="VUX13493.1"/>
    </source>
</evidence>
<name>A0A564U212_9FIRM</name>
<dbReference type="EMBL" id="CABHNA010000064">
    <property type="protein sequence ID" value="VUX13493.1"/>
    <property type="molecule type" value="Genomic_DNA"/>
</dbReference>